<dbReference type="EMBL" id="BMOS01000002">
    <property type="protein sequence ID" value="GGN50582.1"/>
    <property type="molecule type" value="Genomic_DNA"/>
</dbReference>
<keyword evidence="2" id="KW-1185">Reference proteome</keyword>
<dbReference type="Proteomes" id="UP000624041">
    <property type="component" value="Unassembled WGS sequence"/>
</dbReference>
<reference evidence="1" key="2">
    <citation type="submission" date="2020-09" db="EMBL/GenBank/DDBJ databases">
        <authorList>
            <person name="Sun Q."/>
            <person name="Ohkuma M."/>
        </authorList>
    </citation>
    <scope>NUCLEOTIDE SEQUENCE</scope>
    <source>
        <strain evidence="1">JCM 17251</strain>
    </source>
</reference>
<name>A0A918CYV9_9BACI</name>
<reference evidence="1" key="1">
    <citation type="journal article" date="2014" name="Int. J. Syst. Evol. Microbiol.">
        <title>Complete genome sequence of Corynebacterium casei LMG S-19264T (=DSM 44701T), isolated from a smear-ripened cheese.</title>
        <authorList>
            <consortium name="US DOE Joint Genome Institute (JGI-PGF)"/>
            <person name="Walter F."/>
            <person name="Albersmeier A."/>
            <person name="Kalinowski J."/>
            <person name="Ruckert C."/>
        </authorList>
    </citation>
    <scope>NUCLEOTIDE SEQUENCE</scope>
    <source>
        <strain evidence="1">JCM 17251</strain>
    </source>
</reference>
<organism evidence="1 2">
    <name type="scientific">Oceanobacillus indicireducens</name>
    <dbReference type="NCBI Taxonomy" id="1004261"/>
    <lineage>
        <taxon>Bacteria</taxon>
        <taxon>Bacillati</taxon>
        <taxon>Bacillota</taxon>
        <taxon>Bacilli</taxon>
        <taxon>Bacillales</taxon>
        <taxon>Bacillaceae</taxon>
        <taxon>Oceanobacillus</taxon>
    </lineage>
</organism>
<protein>
    <submittedName>
        <fullName evidence="1">Uncharacterized protein</fullName>
    </submittedName>
</protein>
<accession>A0A918CYV9</accession>
<evidence type="ECO:0000313" key="1">
    <source>
        <dbReference type="EMBL" id="GGN50582.1"/>
    </source>
</evidence>
<evidence type="ECO:0000313" key="2">
    <source>
        <dbReference type="Proteomes" id="UP000624041"/>
    </source>
</evidence>
<dbReference type="RefSeq" id="WP_188855844.1">
    <property type="nucleotide sequence ID" value="NZ_BMOS01000002.1"/>
</dbReference>
<gene>
    <name evidence="1" type="ORF">GCM10007971_04360</name>
</gene>
<dbReference type="AlphaFoldDB" id="A0A918CYV9"/>
<proteinExistence type="predicted"/>
<sequence length="422" mass="48317">MNEKVGELIDKTQEKFNLNNYYLKQYQFFKEKNPRKETVFILNMEWFPNGSQSEGHGLNPPGTISIDVDFHTNELRNIGFVKGVNEIEAGLPESDDVEAAIKWVEKETGLKYGRQFQLAETVETRLTFLATTDDIPVFPAGLITLEFNEEGKLSLYAIDGNFPPADRIHAETFALTKAGTKDILKKQFQLLEVPIVDEEKWKKIYALASCFITNDGKQVLPYEAVETIDPAFVPLHEVLQWKKPIEKSFQKRDIDLSTEVTEEEAVAENKEQTKPLTSDDVEIAVKQTRDYLQSIQPEASGKWKITLIHREKAYLFAVLKPVKEETRIINRKLTIILDGQTFEPVNHVDNDLLLETFKHFEKASPAEITIEEAFEKLYRAIELTPVYVYDKESEQYKLCGKVDSELAIDAETGELLNMESLN</sequence>
<comment type="caution">
    <text evidence="1">The sequence shown here is derived from an EMBL/GenBank/DDBJ whole genome shotgun (WGS) entry which is preliminary data.</text>
</comment>